<dbReference type="Proteomes" id="UP000279833">
    <property type="component" value="Unassembled WGS sequence"/>
</dbReference>
<keyword evidence="11" id="KW-0206">Cytoskeleton</keyword>
<evidence type="ECO:0000256" key="2">
    <source>
        <dbReference type="ARBA" id="ARBA00008887"/>
    </source>
</evidence>
<dbReference type="SUPFAM" id="SSF52540">
    <property type="entry name" value="P-loop containing nucleoside triphosphate hydrolases"/>
    <property type="match status" value="1"/>
</dbReference>
<evidence type="ECO:0000256" key="11">
    <source>
        <dbReference type="ARBA" id="ARBA00023212"/>
    </source>
</evidence>
<protein>
    <submittedName>
        <fullName evidence="17">AAA_8 domain-containing protein</fullName>
    </submittedName>
</protein>
<keyword evidence="4" id="KW-0493">Microtubule</keyword>
<evidence type="ECO:0000256" key="4">
    <source>
        <dbReference type="ARBA" id="ARBA00022701"/>
    </source>
</evidence>
<dbReference type="Gene3D" id="1.20.920.30">
    <property type="match status" value="2"/>
</dbReference>
<evidence type="ECO:0000256" key="10">
    <source>
        <dbReference type="ARBA" id="ARBA00023175"/>
    </source>
</evidence>
<accession>A0A183KTW2</accession>
<evidence type="ECO:0000256" key="7">
    <source>
        <dbReference type="ARBA" id="ARBA00023017"/>
    </source>
</evidence>
<evidence type="ECO:0000313" key="17">
    <source>
        <dbReference type="WBParaSite" id="SCUD_0001850501-mRNA-1"/>
    </source>
</evidence>
<keyword evidence="16" id="KW-1185">Reference proteome</keyword>
<feature type="coiled-coil region" evidence="13">
    <location>
        <begin position="361"/>
        <end position="388"/>
    </location>
</feature>
<keyword evidence="6" id="KW-0067">ATP-binding</keyword>
<reference evidence="15 16" key="2">
    <citation type="submission" date="2018-11" db="EMBL/GenBank/DDBJ databases">
        <authorList>
            <consortium name="Pathogen Informatics"/>
        </authorList>
    </citation>
    <scope>NUCLEOTIDE SEQUENCE [LARGE SCALE GENOMIC DNA]</scope>
    <source>
        <strain evidence="15">Dakar</strain>
        <strain evidence="16">Dakar, Senegal</strain>
    </source>
</reference>
<keyword evidence="7" id="KW-0243">Dynein</keyword>
<dbReference type="Pfam" id="PF12780">
    <property type="entry name" value="AAA_8"/>
    <property type="match status" value="1"/>
</dbReference>
<dbReference type="GO" id="GO:0045505">
    <property type="term" value="F:dynein intermediate chain binding"/>
    <property type="evidence" value="ECO:0007669"/>
    <property type="project" value="InterPro"/>
</dbReference>
<keyword evidence="5" id="KW-0547">Nucleotide-binding</keyword>
<proteinExistence type="inferred from homology"/>
<dbReference type="FunFam" id="3.40.50.300:FF:002141">
    <property type="entry name" value="Dynein heavy chain"/>
    <property type="match status" value="1"/>
</dbReference>
<dbReference type="GO" id="GO:0005874">
    <property type="term" value="C:microtubule"/>
    <property type="evidence" value="ECO:0007669"/>
    <property type="project" value="UniProtKB-KW"/>
</dbReference>
<dbReference type="InterPro" id="IPR026983">
    <property type="entry name" value="DHC"/>
</dbReference>
<gene>
    <name evidence="15" type="ORF">SCUD_LOCUS18502</name>
</gene>
<dbReference type="AlphaFoldDB" id="A0A183KTW2"/>
<evidence type="ECO:0000313" key="16">
    <source>
        <dbReference type="Proteomes" id="UP000279833"/>
    </source>
</evidence>
<keyword evidence="8 13" id="KW-0175">Coiled coil</keyword>
<keyword evidence="10" id="KW-0505">Motor protein</keyword>
<keyword evidence="12" id="KW-0966">Cell projection</keyword>
<dbReference type="PANTHER" id="PTHR46532">
    <property type="entry name" value="MALE FERTILITY FACTOR KL5"/>
    <property type="match status" value="1"/>
</dbReference>
<dbReference type="GO" id="GO:0005524">
    <property type="term" value="F:ATP binding"/>
    <property type="evidence" value="ECO:0007669"/>
    <property type="project" value="UniProtKB-KW"/>
</dbReference>
<evidence type="ECO:0000256" key="8">
    <source>
        <dbReference type="ARBA" id="ARBA00023054"/>
    </source>
</evidence>
<organism evidence="17">
    <name type="scientific">Schistosoma curassoni</name>
    <dbReference type="NCBI Taxonomy" id="6186"/>
    <lineage>
        <taxon>Eukaryota</taxon>
        <taxon>Metazoa</taxon>
        <taxon>Spiralia</taxon>
        <taxon>Lophotrochozoa</taxon>
        <taxon>Platyhelminthes</taxon>
        <taxon>Trematoda</taxon>
        <taxon>Digenea</taxon>
        <taxon>Strigeidida</taxon>
        <taxon>Schistosomatoidea</taxon>
        <taxon>Schistosomatidae</taxon>
        <taxon>Schistosoma</taxon>
    </lineage>
</organism>
<comment type="similarity">
    <text evidence="2">Belongs to the dynein heavy chain family.</text>
</comment>
<dbReference type="GO" id="GO:0051959">
    <property type="term" value="F:dynein light intermediate chain binding"/>
    <property type="evidence" value="ECO:0007669"/>
    <property type="project" value="InterPro"/>
</dbReference>
<evidence type="ECO:0000256" key="12">
    <source>
        <dbReference type="ARBA" id="ARBA00023273"/>
    </source>
</evidence>
<evidence type="ECO:0000256" key="1">
    <source>
        <dbReference type="ARBA" id="ARBA00004430"/>
    </source>
</evidence>
<dbReference type="InterPro" id="IPR024317">
    <property type="entry name" value="Dynein_heavy_chain_D4_dom"/>
</dbReference>
<evidence type="ECO:0000259" key="14">
    <source>
        <dbReference type="Pfam" id="PF12780"/>
    </source>
</evidence>
<dbReference type="Gene3D" id="1.20.920.20">
    <property type="match status" value="1"/>
</dbReference>
<evidence type="ECO:0000256" key="5">
    <source>
        <dbReference type="ARBA" id="ARBA00022741"/>
    </source>
</evidence>
<dbReference type="EMBL" id="UZAK01041095">
    <property type="protein sequence ID" value="VDP65982.1"/>
    <property type="molecule type" value="Genomic_DNA"/>
</dbReference>
<dbReference type="InterPro" id="IPR027417">
    <property type="entry name" value="P-loop_NTPase"/>
</dbReference>
<evidence type="ECO:0000256" key="9">
    <source>
        <dbReference type="ARBA" id="ARBA00023069"/>
    </source>
</evidence>
<dbReference type="PANTHER" id="PTHR46532:SF4">
    <property type="entry name" value="AAA+ ATPASE DOMAIN-CONTAINING PROTEIN"/>
    <property type="match status" value="1"/>
</dbReference>
<evidence type="ECO:0000256" key="3">
    <source>
        <dbReference type="ARBA" id="ARBA00022490"/>
    </source>
</evidence>
<evidence type="ECO:0000313" key="15">
    <source>
        <dbReference type="EMBL" id="VDP65982.1"/>
    </source>
</evidence>
<reference evidence="17" key="1">
    <citation type="submission" date="2016-06" db="UniProtKB">
        <authorList>
            <consortium name="WormBaseParasite"/>
        </authorList>
    </citation>
    <scope>IDENTIFICATION</scope>
</reference>
<dbReference type="Gene3D" id="3.40.50.300">
    <property type="entry name" value="P-loop containing nucleotide triphosphate hydrolases"/>
    <property type="match status" value="2"/>
</dbReference>
<dbReference type="GO" id="GO:0005858">
    <property type="term" value="C:axonemal dynein complex"/>
    <property type="evidence" value="ECO:0007669"/>
    <property type="project" value="TreeGrafter"/>
</dbReference>
<evidence type="ECO:0000256" key="13">
    <source>
        <dbReference type="SAM" id="Coils"/>
    </source>
</evidence>
<feature type="domain" description="Dynein heavy chain AAA module D4" evidence="14">
    <location>
        <begin position="122"/>
        <end position="351"/>
    </location>
</feature>
<dbReference type="WBParaSite" id="SCUD_0001850501-mRNA-1">
    <property type="protein sequence ID" value="SCUD_0001850501-mRNA-1"/>
    <property type="gene ID" value="SCUD_0001850501"/>
</dbReference>
<evidence type="ECO:0000256" key="6">
    <source>
        <dbReference type="ARBA" id="ARBA00022840"/>
    </source>
</evidence>
<dbReference type="STRING" id="6186.A0A183KTW2"/>
<comment type="subcellular location">
    <subcellularLocation>
        <location evidence="1">Cytoplasm</location>
        <location evidence="1">Cytoskeleton</location>
        <location evidence="1">Cilium axoneme</location>
    </subcellularLocation>
</comment>
<sequence>MIHPGGGRNDIPQRLKRQFNIFNCTLPSNASMDKVFGSLGLGHFCSERGIEECGALANQTDWADPYFVDFLRDAAEATGEETDDADFEAPKIYEPIISLEQLSNRLQMLMQMYNEAIRGSKLDLVFFKDAMIHLVKISRVIRTPKGHALLVGVGGSGKQSLTRLASFIAGYKTFQITLSRSYNVSNLIEDLKYLYRTAGHQGQGITFLFTDNEIKDESFLEYLNNMLSSGEIANLFARDEMDEILQELVGPMKREFPRRPITNETLAEYYSSRITQNLHVVLCFSPVGQKFRNRSLKFPGLISGCTMDWFQRWPKDALIAVSNHFLSTFDIVCTPNVKKAVVQTMGVFQVTERMNTGLKKLVEATESVNELSKELIEKEKELAIANKKSEEVLTQVTVQATAAQKVKTQVQIVKDKAQVLVDGISVDKASAEMKLEAAKPALMEAEAALETIKPTHISTGEYLF</sequence>
<name>A0A183KTW2_9TREM</name>
<keyword evidence="3" id="KW-0963">Cytoplasm</keyword>
<keyword evidence="9" id="KW-0969">Cilium</keyword>
<dbReference type="GO" id="GO:0007018">
    <property type="term" value="P:microtubule-based movement"/>
    <property type="evidence" value="ECO:0007669"/>
    <property type="project" value="InterPro"/>
</dbReference>